<comment type="caution">
    <text evidence="4">The sequence shown here is derived from an EMBL/GenBank/DDBJ whole genome shotgun (WGS) entry which is preliminary data.</text>
</comment>
<feature type="DNA-binding region" description="H-T-H motif" evidence="2">
    <location>
        <begin position="43"/>
        <end position="62"/>
    </location>
</feature>
<accession>A0ABT3S8E8</accession>
<protein>
    <submittedName>
        <fullName evidence="4">TetR/AcrR family transcriptional regulator</fullName>
    </submittedName>
</protein>
<dbReference type="InterPro" id="IPR001647">
    <property type="entry name" value="HTH_TetR"/>
</dbReference>
<dbReference type="PROSITE" id="PS50977">
    <property type="entry name" value="HTH_TETR_2"/>
    <property type="match status" value="1"/>
</dbReference>
<dbReference type="InterPro" id="IPR050109">
    <property type="entry name" value="HTH-type_TetR-like_transc_reg"/>
</dbReference>
<feature type="domain" description="HTH tetR-type" evidence="3">
    <location>
        <begin position="20"/>
        <end position="80"/>
    </location>
</feature>
<keyword evidence="5" id="KW-1185">Reference proteome</keyword>
<dbReference type="EMBL" id="JAPJDO010000002">
    <property type="protein sequence ID" value="MCX2935762.1"/>
    <property type="molecule type" value="Genomic_DNA"/>
</dbReference>
<gene>
    <name evidence="4" type="ORF">ORI27_03560</name>
</gene>
<evidence type="ECO:0000256" key="2">
    <source>
        <dbReference type="PROSITE-ProRule" id="PRU00335"/>
    </source>
</evidence>
<proteinExistence type="predicted"/>
<dbReference type="InterPro" id="IPR036271">
    <property type="entry name" value="Tet_transcr_reg_TetR-rel_C_sf"/>
</dbReference>
<dbReference type="SUPFAM" id="SSF48498">
    <property type="entry name" value="Tetracyclin repressor-like, C-terminal domain"/>
    <property type="match status" value="1"/>
</dbReference>
<evidence type="ECO:0000313" key="4">
    <source>
        <dbReference type="EMBL" id="MCX2935762.1"/>
    </source>
</evidence>
<dbReference type="PANTHER" id="PTHR30055:SF226">
    <property type="entry name" value="HTH-TYPE TRANSCRIPTIONAL REGULATOR PKSA"/>
    <property type="match status" value="1"/>
</dbReference>
<sequence>MPTEDQQARRDEGPATARGAQRKRALLAAARAVFERKGFIDTKVSDIVAEAGVAHGTFYTYFDTKESIFKAVSYAVVDEMLAALTVPVAADEFHDRVHDAVRRYVDAYRPNATFLALMEQVGTFSPDMRHLRLDVRRAFVERTQRGIEAMKARGVGGPDVDAEYTAEALGAMLEYTCYVWFSLDRQFDEDRLIDALSAIWEKAIRTRVAPARRSRR</sequence>
<organism evidence="4 5">
    <name type="scientific">Mycobacterium pinniadriaticum</name>
    <dbReference type="NCBI Taxonomy" id="2994102"/>
    <lineage>
        <taxon>Bacteria</taxon>
        <taxon>Bacillati</taxon>
        <taxon>Actinomycetota</taxon>
        <taxon>Actinomycetes</taxon>
        <taxon>Mycobacteriales</taxon>
        <taxon>Mycobacteriaceae</taxon>
        <taxon>Mycobacterium</taxon>
    </lineage>
</organism>
<dbReference type="InterPro" id="IPR049397">
    <property type="entry name" value="EthR_C"/>
</dbReference>
<dbReference type="Gene3D" id="1.10.10.60">
    <property type="entry name" value="Homeodomain-like"/>
    <property type="match status" value="1"/>
</dbReference>
<dbReference type="Pfam" id="PF00440">
    <property type="entry name" value="TetR_N"/>
    <property type="match status" value="1"/>
</dbReference>
<dbReference type="Gene3D" id="1.10.357.10">
    <property type="entry name" value="Tetracycline Repressor, domain 2"/>
    <property type="match status" value="1"/>
</dbReference>
<dbReference type="RefSeq" id="WP_265995254.1">
    <property type="nucleotide sequence ID" value="NZ_JAPJDN010000002.1"/>
</dbReference>
<keyword evidence="1 2" id="KW-0238">DNA-binding</keyword>
<dbReference type="InterPro" id="IPR009057">
    <property type="entry name" value="Homeodomain-like_sf"/>
</dbReference>
<evidence type="ECO:0000259" key="3">
    <source>
        <dbReference type="PROSITE" id="PS50977"/>
    </source>
</evidence>
<dbReference type="Pfam" id="PF21313">
    <property type="entry name" value="EthR_C"/>
    <property type="match status" value="1"/>
</dbReference>
<dbReference type="Proteomes" id="UP001300745">
    <property type="component" value="Unassembled WGS sequence"/>
</dbReference>
<evidence type="ECO:0000256" key="1">
    <source>
        <dbReference type="ARBA" id="ARBA00023125"/>
    </source>
</evidence>
<dbReference type="SUPFAM" id="SSF46689">
    <property type="entry name" value="Homeodomain-like"/>
    <property type="match status" value="1"/>
</dbReference>
<dbReference type="PRINTS" id="PR00455">
    <property type="entry name" value="HTHTETR"/>
</dbReference>
<reference evidence="4 5" key="1">
    <citation type="submission" date="2022-11" db="EMBL/GenBank/DDBJ databases">
        <title>Mycobacterium sp. nov.</title>
        <authorList>
            <person name="Papic B."/>
            <person name="Spicic S."/>
            <person name="Duvnjak S."/>
        </authorList>
    </citation>
    <scope>NUCLEOTIDE SEQUENCE [LARGE SCALE GENOMIC DNA]</scope>
    <source>
        <strain evidence="4 5">CVI_P4</strain>
    </source>
</reference>
<evidence type="ECO:0000313" key="5">
    <source>
        <dbReference type="Proteomes" id="UP001300745"/>
    </source>
</evidence>
<name>A0ABT3S8E8_9MYCO</name>
<dbReference type="PANTHER" id="PTHR30055">
    <property type="entry name" value="HTH-TYPE TRANSCRIPTIONAL REGULATOR RUTR"/>
    <property type="match status" value="1"/>
</dbReference>